<dbReference type="InParanoid" id="A0A545ATF8"/>
<keyword evidence="2" id="KW-0732">Signal</keyword>
<dbReference type="CDD" id="cd04486">
    <property type="entry name" value="YhcR_OBF_like"/>
    <property type="match status" value="1"/>
</dbReference>
<evidence type="ECO:0000313" key="5">
    <source>
        <dbReference type="Proteomes" id="UP000317982"/>
    </source>
</evidence>
<protein>
    <submittedName>
        <fullName evidence="4">Nuclease</fullName>
    </submittedName>
</protein>
<keyword evidence="5" id="KW-1185">Reference proteome</keyword>
<evidence type="ECO:0000256" key="2">
    <source>
        <dbReference type="SAM" id="SignalP"/>
    </source>
</evidence>
<accession>A0A545ATF8</accession>
<dbReference type="InterPro" id="IPR001322">
    <property type="entry name" value="Lamin_tail_dom"/>
</dbReference>
<feature type="signal peptide" evidence="2">
    <location>
        <begin position="1"/>
        <end position="29"/>
    </location>
</feature>
<dbReference type="SUPFAM" id="SSF56219">
    <property type="entry name" value="DNase I-like"/>
    <property type="match status" value="1"/>
</dbReference>
<feature type="chain" id="PRO_5021843887" evidence="2">
    <location>
        <begin position="30"/>
        <end position="853"/>
    </location>
</feature>
<dbReference type="Proteomes" id="UP000317982">
    <property type="component" value="Unassembled WGS sequence"/>
</dbReference>
<dbReference type="PROSITE" id="PS51841">
    <property type="entry name" value="LTD"/>
    <property type="match status" value="1"/>
</dbReference>
<name>A0A545ATF8_9ACTN</name>
<reference evidence="4 5" key="1">
    <citation type="submission" date="2019-07" db="EMBL/GenBank/DDBJ databases">
        <title>Cryptosporangium phraense sp. nov., isolated from plant litter.</title>
        <authorList>
            <person name="Suriyachadkun C."/>
        </authorList>
    </citation>
    <scope>NUCLEOTIDE SEQUENCE [LARGE SCALE GENOMIC DNA]</scope>
    <source>
        <strain evidence="4 5">A-T 5661</strain>
    </source>
</reference>
<dbReference type="PANTHER" id="PTHR42834:SF1">
    <property type="entry name" value="ENDONUCLEASE_EXONUCLEASE_PHOSPHATASE FAMILY PROTEIN (AFU_ORTHOLOGUE AFUA_3G09210)"/>
    <property type="match status" value="1"/>
</dbReference>
<feature type="region of interest" description="Disordered" evidence="1">
    <location>
        <begin position="431"/>
        <end position="455"/>
    </location>
</feature>
<feature type="region of interest" description="Disordered" evidence="1">
    <location>
        <begin position="819"/>
        <end position="853"/>
    </location>
</feature>
<dbReference type="InterPro" id="IPR036415">
    <property type="entry name" value="Lamin_tail_dom_sf"/>
</dbReference>
<dbReference type="EMBL" id="VIRS01000008">
    <property type="protein sequence ID" value="TQS44614.1"/>
    <property type="molecule type" value="Genomic_DNA"/>
</dbReference>
<evidence type="ECO:0000259" key="3">
    <source>
        <dbReference type="PROSITE" id="PS51841"/>
    </source>
</evidence>
<proteinExistence type="predicted"/>
<evidence type="ECO:0000256" key="1">
    <source>
        <dbReference type="SAM" id="MobiDB-lite"/>
    </source>
</evidence>
<sequence>MGKTLRRPSFFLPSAVPALLVALALTATATSSTVGTASTPADLVISQVYGGGGEPGSIWTNDYVELINRGDEPVDLAGWSIQYAPPRNRSWAVTALSGRVPAGGRYLIAEAGGRNGTTRLPPADVKGSVDLGSTSGKVALVKSIAPLHCVASCTTVEGVRDFVGYGSAEDAEGRPAPALSSTTAAIRRDIKVSSGRGTSSIEDDPGGPAGVENDQNPQNGIAGLSSGGGVDTDDNSADFVAATPSPPGGQGDTAGRTARIADIQGRSHMSPLAGRLVTSVPGVVTAIGRTGFWMQDPIPDNDPATSDGLFVFTGTAPRVQSGDTVQVAGTVTEYRPGGSSGSGNLTTTELIRPTVSVLTNAARRPVPVLIGPGGRTPPSAIRTDAPGDVEGNRLFAPTLNALDFYESLEGMLVRVDNPVVLGPTSLNGQLPVLPSGAGSPRTARGGLRYTPTDPNSERVLLDDLLTPLPVANVGDQLPGSIEGVLDYGGGDFRLHVLTTPGSRSAKLKPETAKAPKPGELTVAGIDVGSVNLTGEPEPVKQLAGTIVKNLRSPDVLAVEEMPDDDGGTDPDQVNAVRGWTALVNGIRAAGGPRYAYRQIDPVAGRDGSGPENRRVGFLYDPARVSFVDRGTPDATTATTAELIDGEPGLTVSPGRIATSSPAFNDARKSVAGEFKFRGRTVFVLANHFVTASGDDPLFGRVQPPHSPSVQQRGSQAAAVRTFVDSILALDPDAAVAVVGGISDVENSATLGLLTGGGVLSDPAGQLGAGDRYTTLVEGNAMLLDHVLVSRSLSGSSVDVVHAQSEFAARWTDHDPIVGYLPVPAASSPSGPEASESEEPKPSEEPSGEPSPEK</sequence>
<dbReference type="OrthoDB" id="1016457at2"/>
<dbReference type="SUPFAM" id="SSF74853">
    <property type="entry name" value="Lamin A/C globular tail domain"/>
    <property type="match status" value="1"/>
</dbReference>
<gene>
    <name evidence="4" type="ORF">FL583_14305</name>
</gene>
<feature type="region of interest" description="Disordered" evidence="1">
    <location>
        <begin position="190"/>
        <end position="255"/>
    </location>
</feature>
<dbReference type="RefSeq" id="WP_142705096.1">
    <property type="nucleotide sequence ID" value="NZ_VIRS01000008.1"/>
</dbReference>
<organism evidence="4 5">
    <name type="scientific">Cryptosporangium phraense</name>
    <dbReference type="NCBI Taxonomy" id="2593070"/>
    <lineage>
        <taxon>Bacteria</taxon>
        <taxon>Bacillati</taxon>
        <taxon>Actinomycetota</taxon>
        <taxon>Actinomycetes</taxon>
        <taxon>Cryptosporangiales</taxon>
        <taxon>Cryptosporangiaceae</taxon>
        <taxon>Cryptosporangium</taxon>
    </lineage>
</organism>
<dbReference type="AlphaFoldDB" id="A0A545ATF8"/>
<evidence type="ECO:0000313" key="4">
    <source>
        <dbReference type="EMBL" id="TQS44614.1"/>
    </source>
</evidence>
<dbReference type="InterPro" id="IPR036691">
    <property type="entry name" value="Endo/exonu/phosph_ase_sf"/>
</dbReference>
<dbReference type="Pfam" id="PF00932">
    <property type="entry name" value="LTD"/>
    <property type="match status" value="1"/>
</dbReference>
<feature type="domain" description="LTD" evidence="3">
    <location>
        <begin position="30"/>
        <end position="167"/>
    </location>
</feature>
<dbReference type="PANTHER" id="PTHR42834">
    <property type="entry name" value="ENDONUCLEASE/EXONUCLEASE/PHOSPHATASE FAMILY PROTEIN (AFU_ORTHOLOGUE AFUA_3G09210)"/>
    <property type="match status" value="1"/>
</dbReference>
<comment type="caution">
    <text evidence="4">The sequence shown here is derived from an EMBL/GenBank/DDBJ whole genome shotgun (WGS) entry which is preliminary data.</text>
</comment>
<feature type="compositionally biased region" description="Low complexity" evidence="1">
    <location>
        <begin position="823"/>
        <end position="833"/>
    </location>
</feature>
<dbReference type="Gene3D" id="3.60.10.10">
    <property type="entry name" value="Endonuclease/exonuclease/phosphatase"/>
    <property type="match status" value="1"/>
</dbReference>